<dbReference type="EMBL" id="HBUE01229115">
    <property type="protein sequence ID" value="CAG6543745.1"/>
    <property type="molecule type" value="Transcribed_RNA"/>
</dbReference>
<proteinExistence type="predicted"/>
<sequence>MAITAFCVERTLNTLATLSSTRSPNMTRASPTNATSASTRSRRNSACFCTCEHIWNNRLKNFLLPLSTPNCPNRSWKSKERSIWTSPRIPSLTTKAFPFRLIRTMARKFTPA</sequence>
<evidence type="ECO:0000256" key="1">
    <source>
        <dbReference type="SAM" id="MobiDB-lite"/>
    </source>
</evidence>
<dbReference type="EMBL" id="HBUE01229117">
    <property type="protein sequence ID" value="CAG6543753.1"/>
    <property type="molecule type" value="Transcribed_RNA"/>
</dbReference>
<feature type="compositionally biased region" description="Low complexity" evidence="1">
    <location>
        <begin position="27"/>
        <end position="39"/>
    </location>
</feature>
<protein>
    <submittedName>
        <fullName evidence="2">(northern house mosquito) hypothetical protein</fullName>
    </submittedName>
</protein>
<dbReference type="EMBL" id="HBUE01124486">
    <property type="protein sequence ID" value="CAG6494040.1"/>
    <property type="molecule type" value="Transcribed_RNA"/>
</dbReference>
<dbReference type="EMBL" id="HBUE01335879">
    <property type="protein sequence ID" value="CAG6595879.1"/>
    <property type="molecule type" value="Transcribed_RNA"/>
</dbReference>
<dbReference type="AlphaFoldDB" id="A0A8D8HZX4"/>
<accession>A0A8D8HZX4</accession>
<feature type="region of interest" description="Disordered" evidence="1">
    <location>
        <begin position="20"/>
        <end position="43"/>
    </location>
</feature>
<dbReference type="EMBL" id="HBUE01335877">
    <property type="protein sequence ID" value="CAG6595871.1"/>
    <property type="molecule type" value="Transcribed_RNA"/>
</dbReference>
<reference evidence="2" key="1">
    <citation type="submission" date="2021-05" db="EMBL/GenBank/DDBJ databases">
        <authorList>
            <person name="Alioto T."/>
            <person name="Alioto T."/>
            <person name="Gomez Garrido J."/>
        </authorList>
    </citation>
    <scope>NUCLEOTIDE SEQUENCE</scope>
</reference>
<name>A0A8D8HZX4_CULPI</name>
<dbReference type="EMBL" id="HBUE01124487">
    <property type="protein sequence ID" value="CAG6494044.1"/>
    <property type="molecule type" value="Transcribed_RNA"/>
</dbReference>
<organism evidence="2">
    <name type="scientific">Culex pipiens</name>
    <name type="common">House mosquito</name>
    <dbReference type="NCBI Taxonomy" id="7175"/>
    <lineage>
        <taxon>Eukaryota</taxon>
        <taxon>Metazoa</taxon>
        <taxon>Ecdysozoa</taxon>
        <taxon>Arthropoda</taxon>
        <taxon>Hexapoda</taxon>
        <taxon>Insecta</taxon>
        <taxon>Pterygota</taxon>
        <taxon>Neoptera</taxon>
        <taxon>Endopterygota</taxon>
        <taxon>Diptera</taxon>
        <taxon>Nematocera</taxon>
        <taxon>Culicoidea</taxon>
        <taxon>Culicidae</taxon>
        <taxon>Culicinae</taxon>
        <taxon>Culicini</taxon>
        <taxon>Culex</taxon>
        <taxon>Culex</taxon>
    </lineage>
</organism>
<evidence type="ECO:0000313" key="2">
    <source>
        <dbReference type="EMBL" id="CAG6543753.1"/>
    </source>
</evidence>